<feature type="domain" description="Reverse transcriptase" evidence="2">
    <location>
        <begin position="148"/>
        <end position="430"/>
    </location>
</feature>
<dbReference type="OMA" id="IMENDRY"/>
<proteinExistence type="predicted"/>
<dbReference type="PROSITE" id="PS50878">
    <property type="entry name" value="RT_POL"/>
    <property type="match status" value="1"/>
</dbReference>
<dbReference type="Proteomes" id="UP000007015">
    <property type="component" value="Chromosome 9"/>
</dbReference>
<dbReference type="HOGENOM" id="CLU_000680_33_0_1"/>
<accession>B8BE31</accession>
<dbReference type="PANTHER" id="PTHR33116">
    <property type="entry name" value="REVERSE TRANSCRIPTASE ZINC-BINDING DOMAIN-CONTAINING PROTEIN-RELATED-RELATED"/>
    <property type="match status" value="1"/>
</dbReference>
<dbReference type="Gramene" id="BGIOSGA031189-TA">
    <property type="protein sequence ID" value="BGIOSGA031189-PA"/>
    <property type="gene ID" value="BGIOSGA031189"/>
</dbReference>
<dbReference type="InterPro" id="IPR012337">
    <property type="entry name" value="RNaseH-like_sf"/>
</dbReference>
<feature type="compositionally biased region" description="Pro residues" evidence="1">
    <location>
        <begin position="65"/>
        <end position="77"/>
    </location>
</feature>
<evidence type="ECO:0000256" key="1">
    <source>
        <dbReference type="SAM" id="MobiDB-lite"/>
    </source>
</evidence>
<evidence type="ECO:0000313" key="4">
    <source>
        <dbReference type="Proteomes" id="UP000007015"/>
    </source>
</evidence>
<organism evidence="3 4">
    <name type="scientific">Oryza sativa subsp. indica</name>
    <name type="common">Rice</name>
    <dbReference type="NCBI Taxonomy" id="39946"/>
    <lineage>
        <taxon>Eukaryota</taxon>
        <taxon>Viridiplantae</taxon>
        <taxon>Streptophyta</taxon>
        <taxon>Embryophyta</taxon>
        <taxon>Tracheophyta</taxon>
        <taxon>Spermatophyta</taxon>
        <taxon>Magnoliopsida</taxon>
        <taxon>Liliopsida</taxon>
        <taxon>Poales</taxon>
        <taxon>Poaceae</taxon>
        <taxon>BOP clade</taxon>
        <taxon>Oryzoideae</taxon>
        <taxon>Oryzeae</taxon>
        <taxon>Oryzinae</taxon>
        <taxon>Oryza</taxon>
        <taxon>Oryza sativa</taxon>
    </lineage>
</organism>
<name>B8BE31_ORYSI</name>
<dbReference type="SUPFAM" id="SSF56672">
    <property type="entry name" value="DNA/RNA polymerases"/>
    <property type="match status" value="1"/>
</dbReference>
<sequence length="893" mass="100456">MNIPGAKYLGTGRSGPLAGYVLTLAQVGLKADLFCSGYDMGRNLFICYSPAIDRGRRRPVAGRAPQPPPPPPPPPPRGAERRAPPARTSQHGHCPGILHGIIAVCRKRDASDALLVVVTVGIASGAVMASLRPSPSRRLYPPCLRHPQKLSNEHYGEGWNDTVVTLIPKVQSPERLKDLRPISLCTVVYKLASKVLSNRLKLILPDIISPNQSAFVPQRLITDNVLLAYEMTHFMQTKRTGREGYAALKLDMSKAYDRVEWSFLEKMMVRLGFAEGWVKLIMRCVSTVTYRIKVNGDLTDQIIPSRGLRQGDPISPYLFLICAEGFSSLLYAAEERGDLSGVKVCQQAPSVSHLLFADDSLLLFKVNERSAQCLQNVLNLYESCSGQIVNKDKSSIMFSKNTSQADRKMVMEILDISTEARNEKYLGLPVYMGRSRAKTFAYLKERVWKKIQGWKEKLLSKAGKDILIKAVAQAIPTFAMSCFDLTKTLCDEISAIICRYFWSQQETENKMHWLSWDLLCRRKKKGGLGYRDLHLFNLAMLARQGDWDVSLVRDIFWEEDVANILSIPVRTDMEDFAAWHYDTRGIFSVKSAYHVLEDQRERTSVRQTDTLCLVCKRFDEDGGHCFLKCKPVRLCWSLLQKENIRLDLMNLNSAKDVVRHILSLGEECCMEVVLLLWNWWFARNKINAGEHGFSPEEVVFRVKNMLHELSALKPVEQRRGNTEIKRWLPPQRGKLKLNVDGAFHADRKTGGWGFVLRDEVGHALCAGAGRLEFVSDAISAEAKACLAALLAILVQGVSVVDIESDSDLLVSAIKSSSHDLATGATIFTEIKTVLQSQFPSFEVYFAPRSCNNVAHELARLGVSWDPDQSYVWVDPLPEFVRAKVIRDSTESRY</sequence>
<dbReference type="InterPro" id="IPR044730">
    <property type="entry name" value="RNase_H-like_dom_plant"/>
</dbReference>
<evidence type="ECO:0000259" key="2">
    <source>
        <dbReference type="PROSITE" id="PS50878"/>
    </source>
</evidence>
<dbReference type="Gene3D" id="3.30.420.10">
    <property type="entry name" value="Ribonuclease H-like superfamily/Ribonuclease H"/>
    <property type="match status" value="1"/>
</dbReference>
<dbReference type="STRING" id="39946.B8BE31"/>
<dbReference type="AlphaFoldDB" id="B8BE31"/>
<dbReference type="Pfam" id="PF13456">
    <property type="entry name" value="RVT_3"/>
    <property type="match status" value="1"/>
</dbReference>
<dbReference type="InterPro" id="IPR000477">
    <property type="entry name" value="RT_dom"/>
</dbReference>
<keyword evidence="4" id="KW-1185">Reference proteome</keyword>
<reference evidence="3 4" key="1">
    <citation type="journal article" date="2005" name="PLoS Biol.">
        <title>The genomes of Oryza sativa: a history of duplications.</title>
        <authorList>
            <person name="Yu J."/>
            <person name="Wang J."/>
            <person name="Lin W."/>
            <person name="Li S."/>
            <person name="Li H."/>
            <person name="Zhou J."/>
            <person name="Ni P."/>
            <person name="Dong W."/>
            <person name="Hu S."/>
            <person name="Zeng C."/>
            <person name="Zhang J."/>
            <person name="Zhang Y."/>
            <person name="Li R."/>
            <person name="Xu Z."/>
            <person name="Li S."/>
            <person name="Li X."/>
            <person name="Zheng H."/>
            <person name="Cong L."/>
            <person name="Lin L."/>
            <person name="Yin J."/>
            <person name="Geng J."/>
            <person name="Li G."/>
            <person name="Shi J."/>
            <person name="Liu J."/>
            <person name="Lv H."/>
            <person name="Li J."/>
            <person name="Wang J."/>
            <person name="Deng Y."/>
            <person name="Ran L."/>
            <person name="Shi X."/>
            <person name="Wang X."/>
            <person name="Wu Q."/>
            <person name="Li C."/>
            <person name="Ren X."/>
            <person name="Wang J."/>
            <person name="Wang X."/>
            <person name="Li D."/>
            <person name="Liu D."/>
            <person name="Zhang X."/>
            <person name="Ji Z."/>
            <person name="Zhao W."/>
            <person name="Sun Y."/>
            <person name="Zhang Z."/>
            <person name="Bao J."/>
            <person name="Han Y."/>
            <person name="Dong L."/>
            <person name="Ji J."/>
            <person name="Chen P."/>
            <person name="Wu S."/>
            <person name="Liu J."/>
            <person name="Xiao Y."/>
            <person name="Bu D."/>
            <person name="Tan J."/>
            <person name="Yang L."/>
            <person name="Ye C."/>
            <person name="Zhang J."/>
            <person name="Xu J."/>
            <person name="Zhou Y."/>
            <person name="Yu Y."/>
            <person name="Zhang B."/>
            <person name="Zhuang S."/>
            <person name="Wei H."/>
            <person name="Liu B."/>
            <person name="Lei M."/>
            <person name="Yu H."/>
            <person name="Li Y."/>
            <person name="Xu H."/>
            <person name="Wei S."/>
            <person name="He X."/>
            <person name="Fang L."/>
            <person name="Zhang Z."/>
            <person name="Zhang Y."/>
            <person name="Huang X."/>
            <person name="Su Z."/>
            <person name="Tong W."/>
            <person name="Li J."/>
            <person name="Tong Z."/>
            <person name="Li S."/>
            <person name="Ye J."/>
            <person name="Wang L."/>
            <person name="Fang L."/>
            <person name="Lei T."/>
            <person name="Chen C."/>
            <person name="Chen H."/>
            <person name="Xu Z."/>
            <person name="Li H."/>
            <person name="Huang H."/>
            <person name="Zhang F."/>
            <person name="Xu H."/>
            <person name="Li N."/>
            <person name="Zhao C."/>
            <person name="Li S."/>
            <person name="Dong L."/>
            <person name="Huang Y."/>
            <person name="Li L."/>
            <person name="Xi Y."/>
            <person name="Qi Q."/>
            <person name="Li W."/>
            <person name="Zhang B."/>
            <person name="Hu W."/>
            <person name="Zhang Y."/>
            <person name="Tian X."/>
            <person name="Jiao Y."/>
            <person name="Liang X."/>
            <person name="Jin J."/>
            <person name="Gao L."/>
            <person name="Zheng W."/>
            <person name="Hao B."/>
            <person name="Liu S."/>
            <person name="Wang W."/>
            <person name="Yuan L."/>
            <person name="Cao M."/>
            <person name="McDermott J."/>
            <person name="Samudrala R."/>
            <person name="Wang J."/>
            <person name="Wong G.K."/>
            <person name="Yang H."/>
        </authorList>
    </citation>
    <scope>NUCLEOTIDE SEQUENCE [LARGE SCALE GENOMIC DNA]</scope>
    <source>
        <strain evidence="4">cv. 93-11</strain>
    </source>
</reference>
<dbReference type="InterPro" id="IPR036397">
    <property type="entry name" value="RNaseH_sf"/>
</dbReference>
<dbReference type="SUPFAM" id="SSF53098">
    <property type="entry name" value="Ribonuclease H-like"/>
    <property type="match status" value="1"/>
</dbReference>
<dbReference type="Pfam" id="PF00078">
    <property type="entry name" value="RVT_1"/>
    <property type="match status" value="1"/>
</dbReference>
<dbReference type="CDD" id="cd06222">
    <property type="entry name" value="RNase_H_like"/>
    <property type="match status" value="1"/>
</dbReference>
<dbReference type="GO" id="GO:0003676">
    <property type="term" value="F:nucleic acid binding"/>
    <property type="evidence" value="ECO:0007669"/>
    <property type="project" value="InterPro"/>
</dbReference>
<gene>
    <name evidence="3" type="ORF">OsI_32248</name>
</gene>
<dbReference type="EMBL" id="CM000134">
    <property type="protein sequence ID" value="EEC84982.1"/>
    <property type="molecule type" value="Genomic_DNA"/>
</dbReference>
<evidence type="ECO:0000313" key="3">
    <source>
        <dbReference type="EMBL" id="EEC84982.1"/>
    </source>
</evidence>
<feature type="region of interest" description="Disordered" evidence="1">
    <location>
        <begin position="57"/>
        <end position="92"/>
    </location>
</feature>
<dbReference type="InterPro" id="IPR043502">
    <property type="entry name" value="DNA/RNA_pol_sf"/>
</dbReference>
<dbReference type="GO" id="GO:0004523">
    <property type="term" value="F:RNA-DNA hybrid ribonuclease activity"/>
    <property type="evidence" value="ECO:0007669"/>
    <property type="project" value="InterPro"/>
</dbReference>
<dbReference type="InterPro" id="IPR002156">
    <property type="entry name" value="RNaseH_domain"/>
</dbReference>
<dbReference type="CDD" id="cd01650">
    <property type="entry name" value="RT_nLTR_like"/>
    <property type="match status" value="1"/>
</dbReference>
<protein>
    <recommendedName>
        <fullName evidence="2">Reverse transcriptase domain-containing protein</fullName>
    </recommendedName>
</protein>
<dbReference type="PANTHER" id="PTHR33116:SF86">
    <property type="entry name" value="REVERSE TRANSCRIPTASE DOMAIN-CONTAINING PROTEIN"/>
    <property type="match status" value="1"/>
</dbReference>